<dbReference type="GO" id="GO:0006508">
    <property type="term" value="P:proteolysis"/>
    <property type="evidence" value="ECO:0007669"/>
    <property type="project" value="UniProtKB-KW"/>
</dbReference>
<dbReference type="InterPro" id="IPR000477">
    <property type="entry name" value="RT_dom"/>
</dbReference>
<dbReference type="GO" id="GO:0004519">
    <property type="term" value="F:endonuclease activity"/>
    <property type="evidence" value="ECO:0007669"/>
    <property type="project" value="UniProtKB-KW"/>
</dbReference>
<dbReference type="Pfam" id="PF17919">
    <property type="entry name" value="RT_RNaseH_2"/>
    <property type="match status" value="1"/>
</dbReference>
<dbReference type="SUPFAM" id="SSF56672">
    <property type="entry name" value="DNA/RNA polymerases"/>
    <property type="match status" value="1"/>
</dbReference>
<protein>
    <recommendedName>
        <fullName evidence="21">Reverse transcriptase</fullName>
    </recommendedName>
</protein>
<feature type="region of interest" description="Disordered" evidence="15">
    <location>
        <begin position="75"/>
        <end position="95"/>
    </location>
</feature>
<dbReference type="InterPro" id="IPR021109">
    <property type="entry name" value="Peptidase_aspartic_dom_sf"/>
</dbReference>
<dbReference type="GO" id="GO:0005634">
    <property type="term" value="C:nucleus"/>
    <property type="evidence" value="ECO:0007669"/>
    <property type="project" value="UniProtKB-ARBA"/>
</dbReference>
<keyword evidence="12" id="KW-0238">DNA-binding</keyword>
<keyword evidence="8" id="KW-0460">Magnesium</keyword>
<feature type="non-terminal residue" evidence="19">
    <location>
        <position position="1"/>
    </location>
</feature>
<dbReference type="InterPro" id="IPR043128">
    <property type="entry name" value="Rev_trsase/Diguanyl_cyclase"/>
</dbReference>
<dbReference type="PANTHER" id="PTHR37984:SF5">
    <property type="entry name" value="PROTEIN NYNRIN-LIKE"/>
    <property type="match status" value="1"/>
</dbReference>
<keyword evidence="10" id="KW-0229">DNA integration</keyword>
<dbReference type="InterPro" id="IPR001969">
    <property type="entry name" value="Aspartic_peptidase_AS"/>
</dbReference>
<dbReference type="PROSITE" id="PS50878">
    <property type="entry name" value="RT_POL"/>
    <property type="match status" value="1"/>
</dbReference>
<organism evidence="19 20">
    <name type="scientific">Circinella minor</name>
    <dbReference type="NCBI Taxonomy" id="1195481"/>
    <lineage>
        <taxon>Eukaryota</taxon>
        <taxon>Fungi</taxon>
        <taxon>Fungi incertae sedis</taxon>
        <taxon>Mucoromycota</taxon>
        <taxon>Mucoromycotina</taxon>
        <taxon>Mucoromycetes</taxon>
        <taxon>Mucorales</taxon>
        <taxon>Lichtheimiaceae</taxon>
        <taxon>Circinella</taxon>
    </lineage>
</organism>
<dbReference type="Gene3D" id="3.10.10.10">
    <property type="entry name" value="HIV Type 1 Reverse Transcriptase, subunit A, domain 1"/>
    <property type="match status" value="1"/>
</dbReference>
<dbReference type="GO" id="GO:0015074">
    <property type="term" value="P:DNA integration"/>
    <property type="evidence" value="ECO:0007669"/>
    <property type="project" value="UniProtKB-KW"/>
</dbReference>
<dbReference type="Gene3D" id="3.30.70.270">
    <property type="match status" value="2"/>
</dbReference>
<evidence type="ECO:0000256" key="11">
    <source>
        <dbReference type="ARBA" id="ARBA00022918"/>
    </source>
</evidence>
<evidence type="ECO:0000256" key="12">
    <source>
        <dbReference type="ARBA" id="ARBA00023125"/>
    </source>
</evidence>
<dbReference type="CDD" id="cd01647">
    <property type="entry name" value="RT_LTR"/>
    <property type="match status" value="1"/>
</dbReference>
<keyword evidence="14" id="KW-0862">Zinc</keyword>
<dbReference type="EMBL" id="JAEPRB010000612">
    <property type="protein sequence ID" value="KAG2214558.1"/>
    <property type="molecule type" value="Genomic_DNA"/>
</dbReference>
<feature type="domain" description="Integrase catalytic" evidence="18">
    <location>
        <begin position="933"/>
        <end position="1094"/>
    </location>
</feature>
<feature type="compositionally biased region" description="Polar residues" evidence="15">
    <location>
        <begin position="1267"/>
        <end position="1282"/>
    </location>
</feature>
<sequence length="1289" mass="148001">MPELPDMDTKDALFNFVQGLKYQCRLQVLIGSSGGGSYNSRYNDGSNRVKCFKCGERGHMRRDCRWWTKGSESRKKGTPVGLTRCDQTTRSTPSSVHEIQVPSSVQKSSSICQKSMVEATEGGQHKEDTDHGDILEVNKLQEDCCQLMQLQACKDGSESLPLYDGSCAGKRMLVLLDSGASSSYISPNMVKNMETVQVEAREVETAGGHRLRIDKMVNVDFNLDGCNMTIKAYILDTKFDFVLGRNWLQKYTPDVDWSTDNWNVKINGETKILKPVRYLGESGLRYLLSHKQINRAIRHKEVEEVYLLHLLESDIKENKIPEELQPLVNEYQEIFRDELPGLPPDRGFEHVIDTGDEKPVSRPPYKMSLLELDELRRQLNELLELGLVVPSSSPWGSPVLFVKKADGTMRMCVDYRATNKKTIRINAPLPRIDECLERLQGAKYFTSLDLKSGYHQIKIRESDIPKTAFNTRYGQYSWKVLPFGLCNAPPSFQALMNKVLGDLLDRCCIVYLDDILIFSNSWDKHKEHVKIVLDKLCDNELYANYKKCEFGKEEITFLGFRVSAAGILPASNKVKAIQEWKPLNNVQEVRQFIGLAQHFRRFIPNFASMAAPLTDLTRGTGPKKHKIQWTEECQRSFDLIKEKLIQAQVLQAPDPKRPYHVEVDASDVGVGAVLLQEGDDKQWHPLAYESCKLSSAERNYPTQERELLAILHALRTWRCFFEGTQYEVRSDHHPLKYLRSQSKYTPRLVRWMNELELYDPTVISYQPGKTMHVPDALSRHDYSGNPGNDTMEPEFLYAVSARSIPPEHHNDWPNYYVDRPSDLPETVVNFLDQEKEHFVVKDKKVYRLIKLKQEDGTEEIKEVRFLPFVQRADKVHSFHEAFGHSGSATLFDLLRFRVWWPSMKADIKDWLQRCPSCQVNSRRSRAHHDVMHPLPVPGAFERWHLDFIGELPKSTKGNRWILVAVDYATNYPIAHAVPVASSKAVADFLYEEIVMRFSCPKEIVTDRGANFMSKVVRFYTERIKIAHRFTSAFHARSNSKCERYNGVLKQMLRKYTNGALHIWDQYLDAALFACRIRTHTTAKYSPYYLTYGRDPVLPGDFLRPYIPDHALQDPRVIAELTAQELENLDQARAAAKTRMEAISQYDKDRWDKALNIRDFDIGDYVKMTHEGRYGLEPVYKGPYVVVDKNSDFGIYQLETIQGKLLDSWVHVDRLAKVYFDTEPTTPWFDPTASRCAWREAMRLPDEDGRTSSKGGGVVTSEAGFVPSSASAPNVTSKRQFQPRNPGRRQ</sequence>
<keyword evidence="11" id="KW-0695">RNA-directed DNA polymerase</keyword>
<dbReference type="Gene3D" id="3.30.420.10">
    <property type="entry name" value="Ribonuclease H-like superfamily/Ribonuclease H"/>
    <property type="match status" value="1"/>
</dbReference>
<dbReference type="InterPro" id="IPR012337">
    <property type="entry name" value="RNaseH-like_sf"/>
</dbReference>
<dbReference type="SUPFAM" id="SSF53098">
    <property type="entry name" value="Ribonuclease H-like"/>
    <property type="match status" value="1"/>
</dbReference>
<dbReference type="GO" id="GO:0008270">
    <property type="term" value="F:zinc ion binding"/>
    <property type="evidence" value="ECO:0007669"/>
    <property type="project" value="UniProtKB-KW"/>
</dbReference>
<dbReference type="FunFam" id="3.30.70.270:FF:000020">
    <property type="entry name" value="Transposon Tf2-6 polyprotein-like Protein"/>
    <property type="match status" value="1"/>
</dbReference>
<comment type="caution">
    <text evidence="19">The sequence shown here is derived from an EMBL/GenBank/DDBJ whole genome shotgun (WGS) entry which is preliminary data.</text>
</comment>
<dbReference type="Pfam" id="PF17921">
    <property type="entry name" value="Integrase_H2C2"/>
    <property type="match status" value="1"/>
</dbReference>
<dbReference type="InterPro" id="IPR041577">
    <property type="entry name" value="RT_RNaseH_2"/>
</dbReference>
<dbReference type="SUPFAM" id="SSF57756">
    <property type="entry name" value="Retrovirus zinc finger-like domains"/>
    <property type="match status" value="1"/>
</dbReference>
<keyword evidence="9" id="KW-0694">RNA-binding</keyword>
<keyword evidence="4" id="KW-0540">Nuclease</keyword>
<keyword evidence="2" id="KW-0808">Transferase</keyword>
<evidence type="ECO:0000256" key="1">
    <source>
        <dbReference type="ARBA" id="ARBA00022670"/>
    </source>
</evidence>
<evidence type="ECO:0000256" key="6">
    <source>
        <dbReference type="ARBA" id="ARBA00022759"/>
    </source>
</evidence>
<evidence type="ECO:0008006" key="21">
    <source>
        <dbReference type="Google" id="ProtNLM"/>
    </source>
</evidence>
<dbReference type="Gene3D" id="1.10.340.70">
    <property type="match status" value="1"/>
</dbReference>
<dbReference type="Proteomes" id="UP000646827">
    <property type="component" value="Unassembled WGS sequence"/>
</dbReference>
<dbReference type="GO" id="GO:0003723">
    <property type="term" value="F:RNA binding"/>
    <property type="evidence" value="ECO:0007669"/>
    <property type="project" value="UniProtKB-KW"/>
</dbReference>
<keyword evidence="1" id="KW-0645">Protease</keyword>
<dbReference type="InterPro" id="IPR041588">
    <property type="entry name" value="Integrase_H2C2"/>
</dbReference>
<dbReference type="InterPro" id="IPR036397">
    <property type="entry name" value="RNaseH_sf"/>
</dbReference>
<dbReference type="InterPro" id="IPR036875">
    <property type="entry name" value="Znf_CCHC_sf"/>
</dbReference>
<evidence type="ECO:0000256" key="15">
    <source>
        <dbReference type="SAM" id="MobiDB-lite"/>
    </source>
</evidence>
<evidence type="ECO:0000256" key="10">
    <source>
        <dbReference type="ARBA" id="ARBA00022908"/>
    </source>
</evidence>
<evidence type="ECO:0000256" key="2">
    <source>
        <dbReference type="ARBA" id="ARBA00022679"/>
    </source>
</evidence>
<keyword evidence="20" id="KW-1185">Reference proteome</keyword>
<reference evidence="19 20" key="1">
    <citation type="submission" date="2020-12" db="EMBL/GenBank/DDBJ databases">
        <title>Metabolic potential, ecology and presence of endohyphal bacteria is reflected in genomic diversity of Mucoromycotina.</title>
        <authorList>
            <person name="Muszewska A."/>
            <person name="Okrasinska A."/>
            <person name="Steczkiewicz K."/>
            <person name="Drgas O."/>
            <person name="Orlowska M."/>
            <person name="Perlinska-Lenart U."/>
            <person name="Aleksandrzak-Piekarczyk T."/>
            <person name="Szatraj K."/>
            <person name="Zielenkiewicz U."/>
            <person name="Pilsyk S."/>
            <person name="Malc E."/>
            <person name="Mieczkowski P."/>
            <person name="Kruszewska J.S."/>
            <person name="Biernat P."/>
            <person name="Pawlowska J."/>
        </authorList>
    </citation>
    <scope>NUCLEOTIDE SEQUENCE [LARGE SCALE GENOMIC DNA]</scope>
    <source>
        <strain evidence="19 20">CBS 142.35</strain>
    </source>
</reference>
<evidence type="ECO:0000256" key="13">
    <source>
        <dbReference type="ARBA" id="ARBA00023268"/>
    </source>
</evidence>
<keyword evidence="14" id="KW-0479">Metal-binding</keyword>
<dbReference type="CDD" id="cd00303">
    <property type="entry name" value="retropepsin_like"/>
    <property type="match status" value="1"/>
</dbReference>
<keyword evidence="5" id="KW-0064">Aspartyl protease</keyword>
<dbReference type="GO" id="GO:0003677">
    <property type="term" value="F:DNA binding"/>
    <property type="evidence" value="ECO:0007669"/>
    <property type="project" value="UniProtKB-KW"/>
</dbReference>
<dbReference type="Pfam" id="PF08284">
    <property type="entry name" value="RVP_2"/>
    <property type="match status" value="1"/>
</dbReference>
<proteinExistence type="predicted"/>
<keyword evidence="13" id="KW-0511">Multifunctional enzyme</keyword>
<evidence type="ECO:0000256" key="14">
    <source>
        <dbReference type="PROSITE-ProRule" id="PRU00047"/>
    </source>
</evidence>
<feature type="domain" description="Reverse transcriptase" evidence="17">
    <location>
        <begin position="383"/>
        <end position="562"/>
    </location>
</feature>
<dbReference type="InterPro" id="IPR043502">
    <property type="entry name" value="DNA/RNA_pol_sf"/>
</dbReference>
<dbReference type="PROSITE" id="PS50994">
    <property type="entry name" value="INTEGRASE"/>
    <property type="match status" value="1"/>
</dbReference>
<dbReference type="PANTHER" id="PTHR37984">
    <property type="entry name" value="PROTEIN CBG26694"/>
    <property type="match status" value="1"/>
</dbReference>
<name>A0A8H7RRQ2_9FUNG</name>
<dbReference type="InterPro" id="IPR050951">
    <property type="entry name" value="Retrovirus_Pol_polyprotein"/>
</dbReference>
<feature type="domain" description="CCHC-type" evidence="16">
    <location>
        <begin position="50"/>
        <end position="65"/>
    </location>
</feature>
<keyword evidence="14" id="KW-0863">Zinc-finger</keyword>
<evidence type="ECO:0000313" key="19">
    <source>
        <dbReference type="EMBL" id="KAG2214558.1"/>
    </source>
</evidence>
<feature type="compositionally biased region" description="Polar residues" evidence="15">
    <location>
        <begin position="85"/>
        <end position="95"/>
    </location>
</feature>
<keyword evidence="6" id="KW-0255">Endonuclease</keyword>
<dbReference type="Gene3D" id="2.40.70.10">
    <property type="entry name" value="Acid Proteases"/>
    <property type="match status" value="1"/>
</dbReference>
<evidence type="ECO:0000256" key="5">
    <source>
        <dbReference type="ARBA" id="ARBA00022750"/>
    </source>
</evidence>
<dbReference type="PROSITE" id="PS00141">
    <property type="entry name" value="ASP_PROTEASE"/>
    <property type="match status" value="1"/>
</dbReference>
<evidence type="ECO:0000259" key="18">
    <source>
        <dbReference type="PROSITE" id="PS50994"/>
    </source>
</evidence>
<dbReference type="SMART" id="SM00343">
    <property type="entry name" value="ZnF_C2HC"/>
    <property type="match status" value="1"/>
</dbReference>
<evidence type="ECO:0000256" key="9">
    <source>
        <dbReference type="ARBA" id="ARBA00022884"/>
    </source>
</evidence>
<evidence type="ECO:0000259" key="17">
    <source>
        <dbReference type="PROSITE" id="PS50878"/>
    </source>
</evidence>
<accession>A0A8H7RRQ2</accession>
<dbReference type="FunFam" id="3.10.20.370:FF:000001">
    <property type="entry name" value="Retrovirus-related Pol polyprotein from transposon 17.6-like protein"/>
    <property type="match status" value="1"/>
</dbReference>
<dbReference type="GO" id="GO:0004190">
    <property type="term" value="F:aspartic-type endopeptidase activity"/>
    <property type="evidence" value="ECO:0007669"/>
    <property type="project" value="UniProtKB-KW"/>
</dbReference>
<dbReference type="GO" id="GO:0003964">
    <property type="term" value="F:RNA-directed DNA polymerase activity"/>
    <property type="evidence" value="ECO:0007669"/>
    <property type="project" value="UniProtKB-KW"/>
</dbReference>
<evidence type="ECO:0000256" key="8">
    <source>
        <dbReference type="ARBA" id="ARBA00022842"/>
    </source>
</evidence>
<dbReference type="CDD" id="cd09274">
    <property type="entry name" value="RNase_HI_RT_Ty3"/>
    <property type="match status" value="1"/>
</dbReference>
<keyword evidence="7" id="KW-0378">Hydrolase</keyword>
<evidence type="ECO:0000256" key="4">
    <source>
        <dbReference type="ARBA" id="ARBA00022722"/>
    </source>
</evidence>
<dbReference type="Pfam" id="PF00098">
    <property type="entry name" value="zf-CCHC"/>
    <property type="match status" value="1"/>
</dbReference>
<evidence type="ECO:0000256" key="3">
    <source>
        <dbReference type="ARBA" id="ARBA00022695"/>
    </source>
</evidence>
<dbReference type="SUPFAM" id="SSF50630">
    <property type="entry name" value="Acid proteases"/>
    <property type="match status" value="1"/>
</dbReference>
<gene>
    <name evidence="19" type="ORF">INT45_006342</name>
</gene>
<evidence type="ECO:0000256" key="7">
    <source>
        <dbReference type="ARBA" id="ARBA00022801"/>
    </source>
</evidence>
<dbReference type="Pfam" id="PF00665">
    <property type="entry name" value="rve"/>
    <property type="match status" value="1"/>
</dbReference>
<dbReference type="InterPro" id="IPR001584">
    <property type="entry name" value="Integrase_cat-core"/>
</dbReference>
<dbReference type="PROSITE" id="PS50158">
    <property type="entry name" value="ZF_CCHC"/>
    <property type="match status" value="1"/>
</dbReference>
<evidence type="ECO:0000259" key="16">
    <source>
        <dbReference type="PROSITE" id="PS50158"/>
    </source>
</evidence>
<keyword evidence="3" id="KW-0548">Nucleotidyltransferase</keyword>
<dbReference type="Gene3D" id="4.10.60.10">
    <property type="entry name" value="Zinc finger, CCHC-type"/>
    <property type="match status" value="1"/>
</dbReference>
<feature type="region of interest" description="Disordered" evidence="15">
    <location>
        <begin position="1243"/>
        <end position="1289"/>
    </location>
</feature>
<dbReference type="OrthoDB" id="2275801at2759"/>
<evidence type="ECO:0000313" key="20">
    <source>
        <dbReference type="Proteomes" id="UP000646827"/>
    </source>
</evidence>
<dbReference type="Pfam" id="PF00078">
    <property type="entry name" value="RVT_1"/>
    <property type="match status" value="1"/>
</dbReference>
<dbReference type="InterPro" id="IPR001878">
    <property type="entry name" value="Znf_CCHC"/>
</dbReference>